<name>A0ABS2NKY1_9FIRM</name>
<keyword evidence="1" id="KW-0812">Transmembrane</keyword>
<dbReference type="SUPFAM" id="SSF51261">
    <property type="entry name" value="Duplicated hybrid motif"/>
    <property type="match status" value="1"/>
</dbReference>
<gene>
    <name evidence="3" type="ORF">JOC73_000094</name>
</gene>
<feature type="domain" description="M23ase beta-sheet core" evidence="2">
    <location>
        <begin position="138"/>
        <end position="223"/>
    </location>
</feature>
<dbReference type="Proteomes" id="UP001314796">
    <property type="component" value="Unassembled WGS sequence"/>
</dbReference>
<dbReference type="InterPro" id="IPR011055">
    <property type="entry name" value="Dup_hybrid_motif"/>
</dbReference>
<keyword evidence="1" id="KW-0472">Membrane</keyword>
<evidence type="ECO:0000313" key="3">
    <source>
        <dbReference type="EMBL" id="MBM7613586.1"/>
    </source>
</evidence>
<dbReference type="RefSeq" id="WP_204399875.1">
    <property type="nucleotide sequence ID" value="NZ_JAFBEE010000001.1"/>
</dbReference>
<accession>A0ABS2NKY1</accession>
<dbReference type="InterPro" id="IPR050570">
    <property type="entry name" value="Cell_wall_metabolism_enzyme"/>
</dbReference>
<keyword evidence="3" id="KW-0378">Hydrolase</keyword>
<feature type="transmembrane region" description="Helical" evidence="1">
    <location>
        <begin position="37"/>
        <end position="54"/>
    </location>
</feature>
<dbReference type="PANTHER" id="PTHR21666:SF270">
    <property type="entry name" value="MUREIN HYDROLASE ACTIVATOR ENVC"/>
    <property type="match status" value="1"/>
</dbReference>
<evidence type="ECO:0000259" key="2">
    <source>
        <dbReference type="Pfam" id="PF01551"/>
    </source>
</evidence>
<reference evidence="3 4" key="1">
    <citation type="submission" date="2021-01" db="EMBL/GenBank/DDBJ databases">
        <title>Genomic Encyclopedia of Type Strains, Phase IV (KMG-IV): sequencing the most valuable type-strain genomes for metagenomic binning, comparative biology and taxonomic classification.</title>
        <authorList>
            <person name="Goeker M."/>
        </authorList>
    </citation>
    <scope>NUCLEOTIDE SEQUENCE [LARGE SCALE GENOMIC DNA]</scope>
    <source>
        <strain evidence="3 4">DSM 25890</strain>
    </source>
</reference>
<dbReference type="GO" id="GO:0016787">
    <property type="term" value="F:hydrolase activity"/>
    <property type="evidence" value="ECO:0007669"/>
    <property type="project" value="UniProtKB-KW"/>
</dbReference>
<sequence length="234" mass="26325">MNKSVRNQQSFGFFTNLTTKNNKKSNSIDPKSILKKVLLQTIICLILFFAIFSMKNIDTNTTNIITEEISYRLTQEFDFKSNYFMAVEWGKNLVTKGEATLAAINFGQTNQRSFVMPMEGNIVANFNEVNSTNSVPLEGIIIEGMAGNEVVAADDGVVIEANANQGLGHYIVIKHRGEYISVYKHLQESKVEVNGKVVKGEVIGISSERLLFEVWQRKEAIDPLQFLDFEEISL</sequence>
<keyword evidence="1" id="KW-1133">Transmembrane helix</keyword>
<dbReference type="Gene3D" id="2.70.70.10">
    <property type="entry name" value="Glucose Permease (Domain IIA)"/>
    <property type="match status" value="1"/>
</dbReference>
<organism evidence="3 4">
    <name type="scientific">Alkaliphilus hydrothermalis</name>
    <dbReference type="NCBI Taxonomy" id="1482730"/>
    <lineage>
        <taxon>Bacteria</taxon>
        <taxon>Bacillati</taxon>
        <taxon>Bacillota</taxon>
        <taxon>Clostridia</taxon>
        <taxon>Peptostreptococcales</taxon>
        <taxon>Natronincolaceae</taxon>
        <taxon>Alkaliphilus</taxon>
    </lineage>
</organism>
<dbReference type="EMBL" id="JAFBEE010000001">
    <property type="protein sequence ID" value="MBM7613586.1"/>
    <property type="molecule type" value="Genomic_DNA"/>
</dbReference>
<dbReference type="Pfam" id="PF01551">
    <property type="entry name" value="Peptidase_M23"/>
    <property type="match status" value="1"/>
</dbReference>
<comment type="caution">
    <text evidence="3">The sequence shown here is derived from an EMBL/GenBank/DDBJ whole genome shotgun (WGS) entry which is preliminary data.</text>
</comment>
<dbReference type="PANTHER" id="PTHR21666">
    <property type="entry name" value="PEPTIDASE-RELATED"/>
    <property type="match status" value="1"/>
</dbReference>
<dbReference type="InterPro" id="IPR016047">
    <property type="entry name" value="M23ase_b-sheet_dom"/>
</dbReference>
<dbReference type="CDD" id="cd12797">
    <property type="entry name" value="M23_peptidase"/>
    <property type="match status" value="1"/>
</dbReference>
<protein>
    <submittedName>
        <fullName evidence="3">Murein DD-endopeptidase MepM/ murein hydrolase activator NlpD</fullName>
    </submittedName>
</protein>
<keyword evidence="4" id="KW-1185">Reference proteome</keyword>
<proteinExistence type="predicted"/>
<evidence type="ECO:0000313" key="4">
    <source>
        <dbReference type="Proteomes" id="UP001314796"/>
    </source>
</evidence>
<evidence type="ECO:0000256" key="1">
    <source>
        <dbReference type="SAM" id="Phobius"/>
    </source>
</evidence>